<dbReference type="RefSeq" id="WP_256552270.1">
    <property type="nucleotide sequence ID" value="NZ_CP101751.1"/>
</dbReference>
<protein>
    <submittedName>
        <fullName evidence="1">Gliding motility lipoprotein GldD</fullName>
    </submittedName>
</protein>
<reference evidence="1" key="1">
    <citation type="submission" date="2022-07" db="EMBL/GenBank/DDBJ databases">
        <title>Isolation, identification, and degradation of a PFOSA degrading strain from sewage treatment plant.</title>
        <authorList>
            <person name="Zhang L."/>
            <person name="Huo Y."/>
        </authorList>
    </citation>
    <scope>NUCLEOTIDE SEQUENCE</scope>
    <source>
        <strain evidence="1">C1</strain>
    </source>
</reference>
<dbReference type="NCBIfam" id="TIGR03512">
    <property type="entry name" value="GldD_lipo"/>
    <property type="match status" value="1"/>
</dbReference>
<proteinExistence type="predicted"/>
<accession>A0ABY5IY14</accession>
<dbReference type="PROSITE" id="PS51257">
    <property type="entry name" value="PROKAR_LIPOPROTEIN"/>
    <property type="match status" value="1"/>
</dbReference>
<dbReference type="InterPro" id="IPR019850">
    <property type="entry name" value="GldD-like"/>
</dbReference>
<evidence type="ECO:0000313" key="1">
    <source>
        <dbReference type="EMBL" id="UUC46608.1"/>
    </source>
</evidence>
<keyword evidence="2" id="KW-1185">Reference proteome</keyword>
<name>A0ABY5IY14_9FLAO</name>
<evidence type="ECO:0000313" key="2">
    <source>
        <dbReference type="Proteomes" id="UP001059844"/>
    </source>
</evidence>
<sequence>MNSLFRNITFALLTGAGLLFTACKGDVVPKPKAHLRLDYPKPEYMPFMDGCAFTFDVNQRVTITKKGECGFDITYPNMKGTIYIDYKPVNNNIDVLLRDAQKLTYEHVVKADDIQEQPFVNPRDKVYGMFYQVGGNAATNAQFYLTDSTRHFVVGSVYFYTKPNFDSILPAASYIKNDMRKIMETLQWKK</sequence>
<dbReference type="Proteomes" id="UP001059844">
    <property type="component" value="Chromosome"/>
</dbReference>
<keyword evidence="1" id="KW-0449">Lipoprotein</keyword>
<dbReference type="EMBL" id="CP101751">
    <property type="protein sequence ID" value="UUC46608.1"/>
    <property type="molecule type" value="Genomic_DNA"/>
</dbReference>
<organism evidence="1 2">
    <name type="scientific">Flavobacterium cerinum</name>
    <dbReference type="NCBI Taxonomy" id="2502784"/>
    <lineage>
        <taxon>Bacteria</taxon>
        <taxon>Pseudomonadati</taxon>
        <taxon>Bacteroidota</taxon>
        <taxon>Flavobacteriia</taxon>
        <taxon>Flavobacteriales</taxon>
        <taxon>Flavobacteriaceae</taxon>
        <taxon>Flavobacterium</taxon>
    </lineage>
</organism>
<dbReference type="Pfam" id="PF25593">
    <property type="entry name" value="GldD_lipo"/>
    <property type="match status" value="1"/>
</dbReference>
<gene>
    <name evidence="1" type="primary">gldD</name>
    <name evidence="1" type="ORF">NOX80_05265</name>
</gene>